<feature type="region of interest" description="Disordered" evidence="7">
    <location>
        <begin position="1"/>
        <end position="32"/>
    </location>
</feature>
<evidence type="ECO:0000256" key="2">
    <source>
        <dbReference type="ARBA" id="ARBA00006896"/>
    </source>
</evidence>
<accession>A0A5C5VNP2</accession>
<evidence type="ECO:0000256" key="3">
    <source>
        <dbReference type="ARBA" id="ARBA00016118"/>
    </source>
</evidence>
<evidence type="ECO:0000313" key="9">
    <source>
        <dbReference type="Proteomes" id="UP000318995"/>
    </source>
</evidence>
<evidence type="ECO:0000256" key="6">
    <source>
        <dbReference type="ARBA" id="ARBA00031723"/>
    </source>
</evidence>
<gene>
    <name evidence="8" type="ORF">Pla111_33450</name>
</gene>
<evidence type="ECO:0000256" key="5">
    <source>
        <dbReference type="ARBA" id="ARBA00023118"/>
    </source>
</evidence>
<dbReference type="OrthoDB" id="9803002at2"/>
<comment type="function">
    <text evidence="1">This subunit may be involved in monitoring complementarity of crRNA and target RNA.</text>
</comment>
<dbReference type="InterPro" id="IPR010149">
    <property type="entry name" value="CRISPR-assoc_prot_Csm2_III-A"/>
</dbReference>
<comment type="similarity">
    <text evidence="2">Belongs to the CRISPR-associated Csm2 family.</text>
</comment>
<evidence type="ECO:0000313" key="8">
    <source>
        <dbReference type="EMBL" id="TWT40214.1"/>
    </source>
</evidence>
<evidence type="ECO:0000256" key="1">
    <source>
        <dbReference type="ARBA" id="ARBA00003640"/>
    </source>
</evidence>
<sequence>MSRPYHQQGGHRGGAPTSPPPKVTALFDPSKPDRELYDSLAEQQADSISGEVNSSQLRRYFGELKGLYNQYRAITAGADDPTRQQRYADRIEPRFKMLRSKIAYGRRQSGRQAEALKMFCGFLDDGIQKVNDATQFERFVLHVEAVVGFMYGNGKVSKS</sequence>
<dbReference type="GO" id="GO:0003723">
    <property type="term" value="F:RNA binding"/>
    <property type="evidence" value="ECO:0007669"/>
    <property type="project" value="UniProtKB-KW"/>
</dbReference>
<keyword evidence="4" id="KW-0694">RNA-binding</keyword>
<dbReference type="Proteomes" id="UP000318995">
    <property type="component" value="Unassembled WGS sequence"/>
</dbReference>
<keyword evidence="9" id="KW-1185">Reference proteome</keyword>
<comment type="caution">
    <text evidence="8">The sequence shown here is derived from an EMBL/GenBank/DDBJ whole genome shotgun (WGS) entry which is preliminary data.</text>
</comment>
<organism evidence="8 9">
    <name type="scientific">Botrimarina hoheduenensis</name>
    <dbReference type="NCBI Taxonomy" id="2528000"/>
    <lineage>
        <taxon>Bacteria</taxon>
        <taxon>Pseudomonadati</taxon>
        <taxon>Planctomycetota</taxon>
        <taxon>Planctomycetia</taxon>
        <taxon>Pirellulales</taxon>
        <taxon>Lacipirellulaceae</taxon>
        <taxon>Botrimarina</taxon>
    </lineage>
</organism>
<evidence type="ECO:0000256" key="7">
    <source>
        <dbReference type="SAM" id="MobiDB-lite"/>
    </source>
</evidence>
<dbReference type="GO" id="GO:0051607">
    <property type="term" value="P:defense response to virus"/>
    <property type="evidence" value="ECO:0007669"/>
    <property type="project" value="UniProtKB-KW"/>
</dbReference>
<protein>
    <recommendedName>
        <fullName evidence="3">CRISPR system Cms protein Csm2</fullName>
    </recommendedName>
    <alternativeName>
        <fullName evidence="6">CRISPR type III A-associated protein Csm2</fullName>
    </alternativeName>
</protein>
<dbReference type="EMBL" id="SJPH01000012">
    <property type="protein sequence ID" value="TWT40214.1"/>
    <property type="molecule type" value="Genomic_DNA"/>
</dbReference>
<reference evidence="8 9" key="1">
    <citation type="submission" date="2019-02" db="EMBL/GenBank/DDBJ databases">
        <title>Deep-cultivation of Planctomycetes and their phenomic and genomic characterization uncovers novel biology.</title>
        <authorList>
            <person name="Wiegand S."/>
            <person name="Jogler M."/>
            <person name="Boedeker C."/>
            <person name="Pinto D."/>
            <person name="Vollmers J."/>
            <person name="Rivas-Marin E."/>
            <person name="Kohn T."/>
            <person name="Peeters S.H."/>
            <person name="Heuer A."/>
            <person name="Rast P."/>
            <person name="Oberbeckmann S."/>
            <person name="Bunk B."/>
            <person name="Jeske O."/>
            <person name="Meyerdierks A."/>
            <person name="Storesund J.E."/>
            <person name="Kallscheuer N."/>
            <person name="Luecker S."/>
            <person name="Lage O.M."/>
            <person name="Pohl T."/>
            <person name="Merkel B.J."/>
            <person name="Hornburger P."/>
            <person name="Mueller R.-W."/>
            <person name="Bruemmer F."/>
            <person name="Labrenz M."/>
            <person name="Spormann A.M."/>
            <person name="Op Den Camp H."/>
            <person name="Overmann J."/>
            <person name="Amann R."/>
            <person name="Jetten M.S.M."/>
            <person name="Mascher T."/>
            <person name="Medema M.H."/>
            <person name="Devos D.P."/>
            <person name="Kaster A.-K."/>
            <person name="Ovreas L."/>
            <person name="Rohde M."/>
            <person name="Galperin M.Y."/>
            <person name="Jogler C."/>
        </authorList>
    </citation>
    <scope>NUCLEOTIDE SEQUENCE [LARGE SCALE GENOMIC DNA]</scope>
    <source>
        <strain evidence="8 9">Pla111</strain>
    </source>
</reference>
<dbReference type="RefSeq" id="WP_146575537.1">
    <property type="nucleotide sequence ID" value="NZ_SJPH01000012.1"/>
</dbReference>
<keyword evidence="5" id="KW-0051">Antiviral defense</keyword>
<dbReference type="NCBIfam" id="TIGR01870">
    <property type="entry name" value="cas_TM1810_Csm2"/>
    <property type="match status" value="1"/>
</dbReference>
<proteinExistence type="inferred from homology"/>
<dbReference type="Pfam" id="PF03750">
    <property type="entry name" value="Csm2_III-A"/>
    <property type="match status" value="1"/>
</dbReference>
<name>A0A5C5VNP2_9BACT</name>
<dbReference type="AlphaFoldDB" id="A0A5C5VNP2"/>
<evidence type="ECO:0000256" key="4">
    <source>
        <dbReference type="ARBA" id="ARBA00022884"/>
    </source>
</evidence>